<dbReference type="PANTHER" id="PTHR31357:SF5">
    <property type="entry name" value="SERPENTINE RECEPTOR CLASS ALPHA-1-RELATED"/>
    <property type="match status" value="1"/>
</dbReference>
<keyword evidence="4 6" id="KW-0472">Membrane</keyword>
<sequence>MKVCTDLRTAMMNDGNLILKRAADMDDSHYQYRTLLLSRNLTVERGIALRHLSTYESSTSATGVALATFSLASAVGIALYTMHKYDFNATTFYCSGATKATMFEVSVSSYAIVAFEAIIIVVFGFVYHLNVKRSNVFDIRAKYQAKENLVVLRLLIPVVLFHFVVFFCFMVANGIASSIRHLFATDYAFRAYVAAVYLVPIYTLGSPLLMWWILRRHRESRSKDLLRISAKIKDENDIYFSNYAWNTK</sequence>
<dbReference type="EMBL" id="KE124796">
    <property type="protein sequence ID" value="EPB79282.1"/>
    <property type="molecule type" value="Genomic_DNA"/>
</dbReference>
<feature type="transmembrane region" description="Helical" evidence="6">
    <location>
        <begin position="150"/>
        <end position="172"/>
    </location>
</feature>
<evidence type="ECO:0000313" key="7">
    <source>
        <dbReference type="EMBL" id="EPB79282.1"/>
    </source>
</evidence>
<feature type="transmembrane region" description="Helical" evidence="6">
    <location>
        <begin position="192"/>
        <end position="214"/>
    </location>
</feature>
<evidence type="ECO:0000256" key="6">
    <source>
        <dbReference type="SAM" id="Phobius"/>
    </source>
</evidence>
<accession>A0A0D6MCP7</accession>
<comment type="similarity">
    <text evidence="5">Belongs to the nematode receptor-like protein sra family.</text>
</comment>
<dbReference type="InterPro" id="IPR019408">
    <property type="entry name" value="7TM_GPCR_serpentine_rcpt_Srab"/>
</dbReference>
<evidence type="ECO:0000256" key="2">
    <source>
        <dbReference type="ARBA" id="ARBA00022692"/>
    </source>
</evidence>
<feature type="transmembrane region" description="Helical" evidence="6">
    <location>
        <begin position="107"/>
        <end position="129"/>
    </location>
</feature>
<proteinExistence type="inferred from homology"/>
<dbReference type="AlphaFoldDB" id="A0A0D6MCP7"/>
<evidence type="ECO:0000256" key="4">
    <source>
        <dbReference type="ARBA" id="ARBA00023136"/>
    </source>
</evidence>
<keyword evidence="3 6" id="KW-1133">Transmembrane helix</keyword>
<evidence type="ECO:0000313" key="8">
    <source>
        <dbReference type="Proteomes" id="UP000054495"/>
    </source>
</evidence>
<gene>
    <name evidence="7" type="ORF">ANCCEY_01575</name>
</gene>
<feature type="transmembrane region" description="Helical" evidence="6">
    <location>
        <begin position="60"/>
        <end position="82"/>
    </location>
</feature>
<dbReference type="GO" id="GO:0016020">
    <property type="term" value="C:membrane"/>
    <property type="evidence" value="ECO:0007669"/>
    <property type="project" value="UniProtKB-SubCell"/>
</dbReference>
<dbReference type="Proteomes" id="UP000054495">
    <property type="component" value="Unassembled WGS sequence"/>
</dbReference>
<evidence type="ECO:0000256" key="5">
    <source>
        <dbReference type="ARBA" id="ARBA00037994"/>
    </source>
</evidence>
<reference evidence="7 8" key="1">
    <citation type="submission" date="2013-05" db="EMBL/GenBank/DDBJ databases">
        <title>Draft genome of the parasitic nematode Anyclostoma ceylanicum.</title>
        <authorList>
            <person name="Mitreva M."/>
        </authorList>
    </citation>
    <scope>NUCLEOTIDE SEQUENCE [LARGE SCALE GENOMIC DNA]</scope>
</reference>
<dbReference type="InterPro" id="IPR051080">
    <property type="entry name" value="Nematode_rcpt-like_serp_alpha"/>
</dbReference>
<evidence type="ECO:0000256" key="1">
    <source>
        <dbReference type="ARBA" id="ARBA00004141"/>
    </source>
</evidence>
<dbReference type="GO" id="GO:0004984">
    <property type="term" value="F:olfactory receptor activity"/>
    <property type="evidence" value="ECO:0007669"/>
    <property type="project" value="TreeGrafter"/>
</dbReference>
<evidence type="ECO:0000256" key="3">
    <source>
        <dbReference type="ARBA" id="ARBA00022989"/>
    </source>
</evidence>
<organism evidence="7 8">
    <name type="scientific">Ancylostoma ceylanicum</name>
    <dbReference type="NCBI Taxonomy" id="53326"/>
    <lineage>
        <taxon>Eukaryota</taxon>
        <taxon>Metazoa</taxon>
        <taxon>Ecdysozoa</taxon>
        <taxon>Nematoda</taxon>
        <taxon>Chromadorea</taxon>
        <taxon>Rhabditida</taxon>
        <taxon>Rhabditina</taxon>
        <taxon>Rhabditomorpha</taxon>
        <taxon>Strongyloidea</taxon>
        <taxon>Ancylostomatidae</taxon>
        <taxon>Ancylostomatinae</taxon>
        <taxon>Ancylostoma</taxon>
    </lineage>
</organism>
<keyword evidence="8" id="KW-1185">Reference proteome</keyword>
<protein>
    <submittedName>
        <fullName evidence="7">Uncharacterized protein</fullName>
    </submittedName>
</protein>
<dbReference type="PANTHER" id="PTHR31357">
    <property type="entry name" value="SERPENTINE RECEPTOR CLASS ALPHA-10"/>
    <property type="match status" value="1"/>
</dbReference>
<comment type="subcellular location">
    <subcellularLocation>
        <location evidence="1">Membrane</location>
        <topology evidence="1">Multi-pass membrane protein</topology>
    </subcellularLocation>
</comment>
<name>A0A0D6MCP7_9BILA</name>
<keyword evidence="2 6" id="KW-0812">Transmembrane</keyword>
<dbReference type="Pfam" id="PF10292">
    <property type="entry name" value="7TM_GPCR_Srab"/>
    <property type="match status" value="1"/>
</dbReference>